<proteinExistence type="predicted"/>
<dbReference type="InterPro" id="IPR019734">
    <property type="entry name" value="TPR_rpt"/>
</dbReference>
<dbReference type="InterPro" id="IPR011990">
    <property type="entry name" value="TPR-like_helical_dom_sf"/>
</dbReference>
<reference evidence="2 3" key="1">
    <citation type="submission" date="2016-05" db="EMBL/GenBank/DDBJ databases">
        <title>Single-cell genome of chain-forming Candidatus Thiomargarita nelsonii and comparison to other large sulfur-oxidizing bacteria.</title>
        <authorList>
            <person name="Winkel M."/>
            <person name="Salman V."/>
            <person name="Woyke T."/>
            <person name="Schulz-Vogt H."/>
            <person name="Richter M."/>
            <person name="Flood B."/>
            <person name="Bailey J."/>
            <person name="Amann R."/>
            <person name="Mussmann M."/>
        </authorList>
    </citation>
    <scope>NUCLEOTIDE SEQUENCE [LARGE SCALE GENOMIC DNA]</scope>
    <source>
        <strain evidence="2 3">THI036</strain>
    </source>
</reference>
<dbReference type="EMBL" id="LUTY01002533">
    <property type="protein sequence ID" value="OAD20155.1"/>
    <property type="molecule type" value="Genomic_DNA"/>
</dbReference>
<gene>
    <name evidence="2" type="ORF">THIOM_004164</name>
</gene>
<dbReference type="AlphaFoldDB" id="A0A0A6NY06"/>
<keyword evidence="3" id="KW-1185">Reference proteome</keyword>
<protein>
    <submittedName>
        <fullName evidence="2">Uncharacterized protein</fullName>
    </submittedName>
</protein>
<dbReference type="PROSITE" id="PS50005">
    <property type="entry name" value="TPR"/>
    <property type="match status" value="1"/>
</dbReference>
<dbReference type="Proteomes" id="UP000076962">
    <property type="component" value="Unassembled WGS sequence"/>
</dbReference>
<evidence type="ECO:0000313" key="3">
    <source>
        <dbReference type="Proteomes" id="UP000076962"/>
    </source>
</evidence>
<comment type="caution">
    <text evidence="2">The sequence shown here is derived from an EMBL/GenBank/DDBJ whole genome shotgun (WGS) entry which is preliminary data.</text>
</comment>
<dbReference type="Gene3D" id="1.25.40.10">
    <property type="entry name" value="Tetratricopeptide repeat domain"/>
    <property type="match status" value="1"/>
</dbReference>
<evidence type="ECO:0000313" key="2">
    <source>
        <dbReference type="EMBL" id="OAD20155.1"/>
    </source>
</evidence>
<accession>A0A0A6NY06</accession>
<keyword evidence="1" id="KW-0802">TPR repeat</keyword>
<evidence type="ECO:0000256" key="1">
    <source>
        <dbReference type="PROSITE-ProRule" id="PRU00339"/>
    </source>
</evidence>
<sequence>MQWARENWGKAAYSYWLPSVLDETTILDDLSLVSKGKEMSTQTKQIFINAKKYFEIASKKDPDYMPAKVNFAIAAFYLGEFDNALVAIEKAYQLEPDNLDIRGLRAVIRYEKGEQSLEDLENLAQQANAPLSVIYNTAQILEKSGRAENLRQRLVQRASDLPAPIRHLVCKKLECPQKQGKVQKTWHLPTNFAHWQKNDDVRLYDLYEEIYQHPDANVLLLGGKVKMVVLKNPGVTIDDLPAYCEQPLRTRRVVNGTLLSCQEWAALVVDDVVEEVWIAKKQSTVN</sequence>
<dbReference type="SUPFAM" id="SSF48452">
    <property type="entry name" value="TPR-like"/>
    <property type="match status" value="1"/>
</dbReference>
<feature type="repeat" description="TPR" evidence="1">
    <location>
        <begin position="65"/>
        <end position="98"/>
    </location>
</feature>
<organism evidence="2 3">
    <name type="scientific">Candidatus Thiomargarita nelsonii</name>
    <dbReference type="NCBI Taxonomy" id="1003181"/>
    <lineage>
        <taxon>Bacteria</taxon>
        <taxon>Pseudomonadati</taxon>
        <taxon>Pseudomonadota</taxon>
        <taxon>Gammaproteobacteria</taxon>
        <taxon>Thiotrichales</taxon>
        <taxon>Thiotrichaceae</taxon>
        <taxon>Thiomargarita</taxon>
    </lineage>
</organism>
<name>A0A0A6NY06_9GAMM</name>